<accession>A0A8J6NWH9</accession>
<dbReference type="PANTHER" id="PTHR30255">
    <property type="entry name" value="SINGLE-STRANDED-DNA-SPECIFIC EXONUCLEASE RECJ"/>
    <property type="match status" value="1"/>
</dbReference>
<dbReference type="Pfam" id="PF02272">
    <property type="entry name" value="DHHA1"/>
    <property type="match status" value="1"/>
</dbReference>
<dbReference type="PANTHER" id="PTHR30255:SF2">
    <property type="entry name" value="SINGLE-STRANDED-DNA-SPECIFIC EXONUCLEASE RECJ"/>
    <property type="match status" value="1"/>
</dbReference>
<dbReference type="Gene3D" id="3.10.310.30">
    <property type="match status" value="1"/>
</dbReference>
<sequence>MKKRWQILQPDPQSIETLCKTLNCHRATAAALVNRKITSAKKALVFLNAALNHLRPPADIKDMDAAVRRIVDAVIRHEHILIFGDYDVDGVTATAILLEFFRYIGTKVSYYIPHRAKEGYGLQVNHISEFARPRGITLIITVDCGSGSHDAVKAAQAAGIDVIITDHHIPPGNLPQAVAVVNPKRSECTSGFNDLAGVGVAFYMLLCLRKQLRDINFWQNRPQPNLKKVCDLVALGTLADMVPLVDENRILSKNGLDIINTGDRLGIKALLNVSGIQRHAVDAEDMVFRLIPRLNAAGRLDHASMGVDLLTTKNFATASKIAQVLSDLNEKRRSLEKTIFDQIRTYLKSNPHLLQKKTLILSGNDWHEGVLGIVAARIVNEYFRPVILLSTSGDIARGSARSIPGFDIYKGLQACAHDLESFGGHSMAAGLKIHIEKIARFQKNFESAVIRMTNPDDFILNRSIDYELDFDEISNTLIDELESLKPFGTGNHEPIFLARNIKVTSSAIVGNYHRRMLLKRVSGTRNNIFKAIHYNIRNKAPLPEILDRIVFRLRWNRWNDRKTAQIVIDDTSPNIN</sequence>
<evidence type="ECO:0000256" key="3">
    <source>
        <dbReference type="ARBA" id="ARBA00022722"/>
    </source>
</evidence>
<feature type="domain" description="DHHA1" evidence="7">
    <location>
        <begin position="358"/>
        <end position="449"/>
    </location>
</feature>
<dbReference type="GO" id="GO:0003676">
    <property type="term" value="F:nucleic acid binding"/>
    <property type="evidence" value="ECO:0007669"/>
    <property type="project" value="InterPro"/>
</dbReference>
<keyword evidence="5 9" id="KW-0269">Exonuclease</keyword>
<dbReference type="InterPro" id="IPR038763">
    <property type="entry name" value="DHH_sf"/>
</dbReference>
<dbReference type="NCBIfam" id="TIGR00644">
    <property type="entry name" value="recJ"/>
    <property type="match status" value="1"/>
</dbReference>
<feature type="domain" description="RecJ OB" evidence="8">
    <location>
        <begin position="464"/>
        <end position="570"/>
    </location>
</feature>
<dbReference type="InterPro" id="IPR004610">
    <property type="entry name" value="RecJ"/>
</dbReference>
<dbReference type="Pfam" id="PF01368">
    <property type="entry name" value="DHH"/>
    <property type="match status" value="1"/>
</dbReference>
<dbReference type="InterPro" id="IPR001667">
    <property type="entry name" value="DDH_dom"/>
</dbReference>
<dbReference type="GO" id="GO:0008409">
    <property type="term" value="F:5'-3' exonuclease activity"/>
    <property type="evidence" value="ECO:0007669"/>
    <property type="project" value="InterPro"/>
</dbReference>
<comment type="similarity">
    <text evidence="1">Belongs to the RecJ family.</text>
</comment>
<comment type="caution">
    <text evidence="9">The sequence shown here is derived from an EMBL/GenBank/DDBJ whole genome shotgun (WGS) entry which is preliminary data.</text>
</comment>
<evidence type="ECO:0000313" key="9">
    <source>
        <dbReference type="EMBL" id="MBC8361278.1"/>
    </source>
</evidence>
<keyword evidence="3" id="KW-0540">Nuclease</keyword>
<feature type="domain" description="DDH" evidence="6">
    <location>
        <begin position="79"/>
        <end position="237"/>
    </location>
</feature>
<proteinExistence type="inferred from homology"/>
<evidence type="ECO:0000313" key="10">
    <source>
        <dbReference type="Proteomes" id="UP000603434"/>
    </source>
</evidence>
<dbReference type="Proteomes" id="UP000603434">
    <property type="component" value="Unassembled WGS sequence"/>
</dbReference>
<keyword evidence="4" id="KW-0378">Hydrolase</keyword>
<dbReference type="Gene3D" id="3.90.1640.30">
    <property type="match status" value="1"/>
</dbReference>
<evidence type="ECO:0000256" key="4">
    <source>
        <dbReference type="ARBA" id="ARBA00022801"/>
    </source>
</evidence>
<evidence type="ECO:0000259" key="7">
    <source>
        <dbReference type="Pfam" id="PF02272"/>
    </source>
</evidence>
<dbReference type="GO" id="GO:0006281">
    <property type="term" value="P:DNA repair"/>
    <property type="evidence" value="ECO:0007669"/>
    <property type="project" value="InterPro"/>
</dbReference>
<gene>
    <name evidence="9" type="primary">recJ</name>
    <name evidence="9" type="ORF">H8E23_07765</name>
</gene>
<dbReference type="AlphaFoldDB" id="A0A8J6NWH9"/>
<evidence type="ECO:0000256" key="5">
    <source>
        <dbReference type="ARBA" id="ARBA00022839"/>
    </source>
</evidence>
<name>A0A8J6NWH9_9BACT</name>
<evidence type="ECO:0000259" key="8">
    <source>
        <dbReference type="Pfam" id="PF17768"/>
    </source>
</evidence>
<dbReference type="EMBL" id="JACNJH010000128">
    <property type="protein sequence ID" value="MBC8361278.1"/>
    <property type="molecule type" value="Genomic_DNA"/>
</dbReference>
<reference evidence="9 10" key="1">
    <citation type="submission" date="2020-08" db="EMBL/GenBank/DDBJ databases">
        <title>Bridging the membrane lipid divide: bacteria of the FCB group superphylum have the potential to synthesize archaeal ether lipids.</title>
        <authorList>
            <person name="Villanueva L."/>
            <person name="Von Meijenfeldt F.A.B."/>
            <person name="Westbye A.B."/>
            <person name="Yadav S."/>
            <person name="Hopmans E.C."/>
            <person name="Dutilh B.E."/>
            <person name="Sinninghe Damste J.S."/>
        </authorList>
    </citation>
    <scope>NUCLEOTIDE SEQUENCE [LARGE SCALE GENOMIC DNA]</scope>
    <source>
        <strain evidence="9">NIOZ-UU30</strain>
    </source>
</reference>
<dbReference type="SUPFAM" id="SSF64182">
    <property type="entry name" value="DHH phosphoesterases"/>
    <property type="match status" value="1"/>
</dbReference>
<dbReference type="InterPro" id="IPR003156">
    <property type="entry name" value="DHHA1_dom"/>
</dbReference>
<evidence type="ECO:0000259" key="6">
    <source>
        <dbReference type="Pfam" id="PF01368"/>
    </source>
</evidence>
<dbReference type="InterPro" id="IPR051673">
    <property type="entry name" value="SSDNA_exonuclease_RecJ"/>
</dbReference>
<dbReference type="Pfam" id="PF17768">
    <property type="entry name" value="RecJ_OB"/>
    <property type="match status" value="1"/>
</dbReference>
<organism evidence="9 10">
    <name type="scientific">Candidatus Desulfatibia profunda</name>
    <dbReference type="NCBI Taxonomy" id="2841695"/>
    <lineage>
        <taxon>Bacteria</taxon>
        <taxon>Pseudomonadati</taxon>
        <taxon>Thermodesulfobacteriota</taxon>
        <taxon>Desulfobacteria</taxon>
        <taxon>Desulfobacterales</taxon>
        <taxon>Desulfobacterales incertae sedis</taxon>
        <taxon>Candidatus Desulfatibia</taxon>
    </lineage>
</organism>
<dbReference type="GO" id="GO:0006310">
    <property type="term" value="P:DNA recombination"/>
    <property type="evidence" value="ECO:0007669"/>
    <property type="project" value="InterPro"/>
</dbReference>
<evidence type="ECO:0000256" key="1">
    <source>
        <dbReference type="ARBA" id="ARBA00005915"/>
    </source>
</evidence>
<dbReference type="InterPro" id="IPR041122">
    <property type="entry name" value="RecJ_OB"/>
</dbReference>
<protein>
    <recommendedName>
        <fullName evidence="2">Single-stranded-DNA-specific exonuclease RecJ</fullName>
    </recommendedName>
</protein>
<evidence type="ECO:0000256" key="2">
    <source>
        <dbReference type="ARBA" id="ARBA00019841"/>
    </source>
</evidence>